<evidence type="ECO:0000313" key="4">
    <source>
        <dbReference type="Proteomes" id="UP000832041"/>
    </source>
</evidence>
<accession>A0ABY4L5Q0</accession>
<sequence length="216" mass="22812">MRPSKGRSLLKNRISLRLATAAGTAALTVAGATFGFSAFAADTGAAPEQAASAAVLPNEADAEPFFPDNGEGIPAGRLEQASSQRDQALGQALATANGTLEEEKEEEPEPEPESIPTGDPRGIAQAMLADYGWSADQFSCLDSLWQRESNWNHLAQNPSSGAYGIPQALPGSKMASAGADWQTNPATQIKWGLGYIQDRYGSPCAAWEHSQSVGWY</sequence>
<dbReference type="Proteomes" id="UP000832041">
    <property type="component" value="Chromosome"/>
</dbReference>
<feature type="chain" id="PRO_5047469051" evidence="2">
    <location>
        <begin position="41"/>
        <end position="216"/>
    </location>
</feature>
<reference evidence="3 4" key="1">
    <citation type="submission" date="2020-04" db="EMBL/GenBank/DDBJ databases">
        <title>Thermobifida alba genome sequencing and assembly.</title>
        <authorList>
            <person name="Luzics S."/>
            <person name="Horvath B."/>
            <person name="Nagy I."/>
            <person name="Toth A."/>
            <person name="Nagy I."/>
            <person name="Kukolya J."/>
        </authorList>
    </citation>
    <scope>NUCLEOTIDE SEQUENCE [LARGE SCALE GENOMIC DNA]</scope>
    <source>
        <strain evidence="3 4">DSM 43795</strain>
    </source>
</reference>
<evidence type="ECO:0000256" key="1">
    <source>
        <dbReference type="SAM" id="MobiDB-lite"/>
    </source>
</evidence>
<dbReference type="InterPro" id="IPR023346">
    <property type="entry name" value="Lysozyme-like_dom_sf"/>
</dbReference>
<dbReference type="RefSeq" id="WP_248591471.1">
    <property type="nucleotide sequence ID" value="NZ_BAABEB010000011.1"/>
</dbReference>
<dbReference type="EMBL" id="CP051627">
    <property type="protein sequence ID" value="UPT22957.1"/>
    <property type="molecule type" value="Genomic_DNA"/>
</dbReference>
<proteinExistence type="predicted"/>
<dbReference type="Gene3D" id="1.10.530.10">
    <property type="match status" value="1"/>
</dbReference>
<name>A0ABY4L5Q0_THEAE</name>
<feature type="signal peptide" evidence="2">
    <location>
        <begin position="1"/>
        <end position="40"/>
    </location>
</feature>
<evidence type="ECO:0000256" key="2">
    <source>
        <dbReference type="SAM" id="SignalP"/>
    </source>
</evidence>
<evidence type="ECO:0000313" key="3">
    <source>
        <dbReference type="EMBL" id="UPT22957.1"/>
    </source>
</evidence>
<keyword evidence="4" id="KW-1185">Reference proteome</keyword>
<keyword evidence="2" id="KW-0732">Signal</keyword>
<protein>
    <submittedName>
        <fullName evidence="3">Lytic transglycosylase domain-containing protein</fullName>
    </submittedName>
</protein>
<dbReference type="SUPFAM" id="SSF53955">
    <property type="entry name" value="Lysozyme-like"/>
    <property type="match status" value="1"/>
</dbReference>
<feature type="compositionally biased region" description="Acidic residues" evidence="1">
    <location>
        <begin position="100"/>
        <end position="112"/>
    </location>
</feature>
<feature type="region of interest" description="Disordered" evidence="1">
    <location>
        <begin position="61"/>
        <end position="121"/>
    </location>
</feature>
<organism evidence="3 4">
    <name type="scientific">Thermobifida alba</name>
    <name type="common">Thermomonospora alba</name>
    <dbReference type="NCBI Taxonomy" id="53522"/>
    <lineage>
        <taxon>Bacteria</taxon>
        <taxon>Bacillati</taxon>
        <taxon>Actinomycetota</taxon>
        <taxon>Actinomycetes</taxon>
        <taxon>Streptosporangiales</taxon>
        <taxon>Nocardiopsidaceae</taxon>
        <taxon>Thermobifida</taxon>
    </lineage>
</organism>
<gene>
    <name evidence="3" type="ORF">FOF52_20080</name>
</gene>